<feature type="compositionally biased region" description="Basic residues" evidence="6">
    <location>
        <begin position="354"/>
        <end position="367"/>
    </location>
</feature>
<evidence type="ECO:0000256" key="4">
    <source>
        <dbReference type="ARBA" id="ARBA00022989"/>
    </source>
</evidence>
<feature type="transmembrane region" description="Helical" evidence="7">
    <location>
        <begin position="74"/>
        <end position="93"/>
    </location>
</feature>
<feature type="domain" description="Cation efflux protein transmembrane" evidence="8">
    <location>
        <begin position="45"/>
        <end position="235"/>
    </location>
</feature>
<evidence type="ECO:0000313" key="11">
    <source>
        <dbReference type="Proteomes" id="UP000231962"/>
    </source>
</evidence>
<dbReference type="RefSeq" id="WP_100714032.1">
    <property type="nucleotide sequence ID" value="NZ_NPDY01000009.1"/>
</dbReference>
<dbReference type="AlphaFoldDB" id="A0A2M9ZJR1"/>
<keyword evidence="2 7" id="KW-0812">Transmembrane</keyword>
<dbReference type="GO" id="GO:0005886">
    <property type="term" value="C:plasma membrane"/>
    <property type="evidence" value="ECO:0007669"/>
    <property type="project" value="TreeGrafter"/>
</dbReference>
<keyword evidence="3" id="KW-0406">Ion transport</keyword>
<dbReference type="PANTHER" id="PTHR11562:SF17">
    <property type="entry name" value="RE54080P-RELATED"/>
    <property type="match status" value="1"/>
</dbReference>
<evidence type="ECO:0000256" key="5">
    <source>
        <dbReference type="ARBA" id="ARBA00023136"/>
    </source>
</evidence>
<dbReference type="EMBL" id="NPDZ01000011">
    <property type="protein sequence ID" value="PJZ72295.1"/>
    <property type="molecule type" value="Genomic_DNA"/>
</dbReference>
<reference evidence="11 12" key="1">
    <citation type="submission" date="2017-07" db="EMBL/GenBank/DDBJ databases">
        <title>Leptospira spp. isolated from tropical soils.</title>
        <authorList>
            <person name="Thibeaux R."/>
            <person name="Iraola G."/>
            <person name="Ferres I."/>
            <person name="Bierque E."/>
            <person name="Girault D."/>
            <person name="Soupe-Gilbert M.-E."/>
            <person name="Picardeau M."/>
            <person name="Goarant C."/>
        </authorList>
    </citation>
    <scope>NUCLEOTIDE SEQUENCE [LARGE SCALE GENOMIC DNA]</scope>
    <source>
        <strain evidence="10 12">FH1-B-B1</strain>
        <strain evidence="9 11">FH1-B-C1</strain>
    </source>
</reference>
<dbReference type="GO" id="GO:0005385">
    <property type="term" value="F:zinc ion transmembrane transporter activity"/>
    <property type="evidence" value="ECO:0007669"/>
    <property type="project" value="TreeGrafter"/>
</dbReference>
<accession>A0A2M9ZJR1</accession>
<evidence type="ECO:0000256" key="3">
    <source>
        <dbReference type="ARBA" id="ARBA00022906"/>
    </source>
</evidence>
<name>A0A2M9ZJR1_9LEPT</name>
<dbReference type="InterPro" id="IPR050681">
    <property type="entry name" value="CDF/SLC30A"/>
</dbReference>
<dbReference type="InterPro" id="IPR002524">
    <property type="entry name" value="Cation_efflux"/>
</dbReference>
<comment type="caution">
    <text evidence="10">The sequence shown here is derived from an EMBL/GenBank/DDBJ whole genome shotgun (WGS) entry which is preliminary data.</text>
</comment>
<evidence type="ECO:0000256" key="1">
    <source>
        <dbReference type="ARBA" id="ARBA00004141"/>
    </source>
</evidence>
<feature type="region of interest" description="Disordered" evidence="6">
    <location>
        <begin position="338"/>
        <end position="367"/>
    </location>
</feature>
<dbReference type="Proteomes" id="UP000231990">
    <property type="component" value="Unassembled WGS sequence"/>
</dbReference>
<feature type="transmembrane region" description="Helical" evidence="7">
    <location>
        <begin position="178"/>
        <end position="203"/>
    </location>
</feature>
<organism evidence="10 12">
    <name type="scientific">Leptospira perolatii</name>
    <dbReference type="NCBI Taxonomy" id="2023191"/>
    <lineage>
        <taxon>Bacteria</taxon>
        <taxon>Pseudomonadati</taxon>
        <taxon>Spirochaetota</taxon>
        <taxon>Spirochaetia</taxon>
        <taxon>Leptospirales</taxon>
        <taxon>Leptospiraceae</taxon>
        <taxon>Leptospira</taxon>
    </lineage>
</organism>
<evidence type="ECO:0000256" key="6">
    <source>
        <dbReference type="SAM" id="MobiDB-lite"/>
    </source>
</evidence>
<keyword evidence="3" id="KW-0813">Transport</keyword>
<sequence>MVNRASKKKSESKGVPDKKQFLESNPFLNQTIIRPKQKGALRSLVFAFFLSFLIFAWEIWGSAQSKSLALLADAGHVVTDSFAFLLSITAVILSERRPNLKMNFGYFRVEVFTAFLNSVLIFGISGFILWEAVERLQTGEKIIPDLMLFYSFGTILLNLVSVWVLSRIAGDNINLKSAYIHVLSDLFATIAVFLGSIVIRFTGWNWVDPILSVLLSFIILKSAWSILKESLSILLEASPTHSEWEHLKKDILETQGVEGILSAHTWSLTKGIHACAFRLKISSKSSSQNILTSLYSLLRKEWEFEQIYLQLEDEKTTEALNTILAKTIHELEPEEWGHSHYHPHVHQGNDGHDHSHHQHGRNHKHTH</sequence>
<evidence type="ECO:0000313" key="12">
    <source>
        <dbReference type="Proteomes" id="UP000231990"/>
    </source>
</evidence>
<dbReference type="Proteomes" id="UP000231962">
    <property type="component" value="Unassembled WGS sequence"/>
</dbReference>
<evidence type="ECO:0000259" key="8">
    <source>
        <dbReference type="Pfam" id="PF01545"/>
    </source>
</evidence>
<evidence type="ECO:0000313" key="10">
    <source>
        <dbReference type="EMBL" id="PJZ72295.1"/>
    </source>
</evidence>
<evidence type="ECO:0000256" key="7">
    <source>
        <dbReference type="SAM" id="Phobius"/>
    </source>
</evidence>
<keyword evidence="3" id="KW-0864">Zinc transport</keyword>
<proteinExistence type="predicted"/>
<keyword evidence="11" id="KW-1185">Reference proteome</keyword>
<dbReference type="Gene3D" id="1.20.1510.10">
    <property type="entry name" value="Cation efflux protein transmembrane domain"/>
    <property type="match status" value="1"/>
</dbReference>
<evidence type="ECO:0000313" key="9">
    <source>
        <dbReference type="EMBL" id="PJZ69470.1"/>
    </source>
</evidence>
<feature type="transmembrane region" description="Helical" evidence="7">
    <location>
        <begin position="209"/>
        <end position="227"/>
    </location>
</feature>
<dbReference type="InterPro" id="IPR058533">
    <property type="entry name" value="Cation_efflux_TM"/>
</dbReference>
<dbReference type="NCBIfam" id="TIGR01297">
    <property type="entry name" value="CDF"/>
    <property type="match status" value="1"/>
</dbReference>
<gene>
    <name evidence="9" type="ORF">CH360_10705</name>
    <name evidence="10" type="ORF">CH373_15365</name>
</gene>
<dbReference type="EMBL" id="NPDY01000009">
    <property type="protein sequence ID" value="PJZ69470.1"/>
    <property type="molecule type" value="Genomic_DNA"/>
</dbReference>
<keyword evidence="4 7" id="KW-1133">Transmembrane helix</keyword>
<protein>
    <submittedName>
        <fullName evidence="10">Cobalt transporter</fullName>
    </submittedName>
</protein>
<dbReference type="SUPFAM" id="SSF161111">
    <property type="entry name" value="Cation efflux protein transmembrane domain-like"/>
    <property type="match status" value="1"/>
</dbReference>
<feature type="transmembrane region" description="Helical" evidence="7">
    <location>
        <begin position="148"/>
        <end position="166"/>
    </location>
</feature>
<dbReference type="PANTHER" id="PTHR11562">
    <property type="entry name" value="CATION EFFLUX PROTEIN/ ZINC TRANSPORTER"/>
    <property type="match status" value="1"/>
</dbReference>
<keyword evidence="3" id="KW-0862">Zinc</keyword>
<dbReference type="InterPro" id="IPR027469">
    <property type="entry name" value="Cation_efflux_TMD_sf"/>
</dbReference>
<feature type="transmembrane region" description="Helical" evidence="7">
    <location>
        <begin position="44"/>
        <end position="62"/>
    </location>
</feature>
<dbReference type="Pfam" id="PF01545">
    <property type="entry name" value="Cation_efflux"/>
    <property type="match status" value="1"/>
</dbReference>
<feature type="transmembrane region" description="Helical" evidence="7">
    <location>
        <begin position="105"/>
        <end position="128"/>
    </location>
</feature>
<comment type="subcellular location">
    <subcellularLocation>
        <location evidence="1">Membrane</location>
        <topology evidence="1">Multi-pass membrane protein</topology>
    </subcellularLocation>
</comment>
<evidence type="ECO:0000256" key="2">
    <source>
        <dbReference type="ARBA" id="ARBA00022692"/>
    </source>
</evidence>
<keyword evidence="5 7" id="KW-0472">Membrane</keyword>
<dbReference type="OrthoDB" id="9809646at2"/>